<evidence type="ECO:0000256" key="1">
    <source>
        <dbReference type="PROSITE-ProRule" id="PRU00409"/>
    </source>
</evidence>
<dbReference type="Gene3D" id="3.30.470.20">
    <property type="entry name" value="ATP-grasp fold, B domain"/>
    <property type="match status" value="1"/>
</dbReference>
<keyword evidence="1" id="KW-0067">ATP-binding</keyword>
<name>F2NHX6_DESAR</name>
<dbReference type="STRING" id="880072.Desac_1762"/>
<dbReference type="eggNOG" id="COG0045">
    <property type="taxonomic scope" value="Bacteria"/>
</dbReference>
<protein>
    <submittedName>
        <fullName evidence="3">CoA-binding domain protein</fullName>
    </submittedName>
</protein>
<dbReference type="Gene3D" id="3.40.50.261">
    <property type="entry name" value="Succinyl-CoA synthetase domains"/>
    <property type="match status" value="2"/>
</dbReference>
<dbReference type="eggNOG" id="COG1042">
    <property type="taxonomic scope" value="Bacteria"/>
</dbReference>
<dbReference type="Pfam" id="PF13549">
    <property type="entry name" value="ATP-grasp_5"/>
    <property type="match status" value="1"/>
</dbReference>
<dbReference type="InterPro" id="IPR016102">
    <property type="entry name" value="Succinyl-CoA_synth-like"/>
</dbReference>
<dbReference type="KEGG" id="dao:Desac_1762"/>
<keyword evidence="1" id="KW-0547">Nucleotide-binding</keyword>
<sequence length="690" mass="74404">MQEVFDPKAVVLIGVSRQTGVGAYNGLEMLQRFGYRGAVYVVHPHAGEILGQKVYQRLADIPEVPDLAVIAVGRDRVLPVAEECFAKGIRWLIIITQGFADADREGKRLQEALVTAARHCQARIIGPNTMGVMNAFNGFTTAFVDLPRSPDPAPVSLVAQSGALQVGSESFLGPLGKAVDIGNAADLGFVEVLEYLEQDPQTRIIALHIEGLIQGRRFLETADRINRSKPVVIFKTGVSASGAQAALSHTGSMVGEDQIFSAAVARAGLSRVHSALDLQDTLQAFRKLPLLRGRRIGIATPSGALGIIALDALSREDLVSGPLPENIRNIVQPQGPYWHILHNPVDLWPIGMLTGDYLKLAQQTLSGFLADPNIDGIICMLPALSSPLHSNIIASPAFFADLHLERFNKPLVVSLYGDGREVVRRNLDPVPGVAGYFSVEQAAHALGQLYRRYQALKRPTESWRLVAKTNPPAPTEPLLLGQAALEFLAAYQIPVVSGRLTHTPEEAAAAAASSGYPVVLKIIAPEWLHKSDRGGVILNLMTEEAVRAGFERLQYLSALPFSGPVGILVQKQLSGRELLLGIKADSTFGPVIVAGYGGVHTELWGDVVKTLAPVNLAQAREMLASLRSYPLLTGYRGAPPAAIDELAQTLVHLSNLAVAHPTLRELDINPLMATPEGCWAVDARLVWRQN</sequence>
<dbReference type="PANTHER" id="PTHR42793">
    <property type="entry name" value="COA BINDING DOMAIN CONTAINING PROTEIN"/>
    <property type="match status" value="1"/>
</dbReference>
<dbReference type="InterPro" id="IPR036291">
    <property type="entry name" value="NAD(P)-bd_dom_sf"/>
</dbReference>
<dbReference type="EMBL" id="CP002629">
    <property type="protein sequence ID" value="AEB09602.1"/>
    <property type="molecule type" value="Genomic_DNA"/>
</dbReference>
<organism evidence="3 4">
    <name type="scientific">Desulfobacca acetoxidans (strain ATCC 700848 / DSM 11109 / ASRB2)</name>
    <dbReference type="NCBI Taxonomy" id="880072"/>
    <lineage>
        <taxon>Bacteria</taxon>
        <taxon>Pseudomonadati</taxon>
        <taxon>Thermodesulfobacteriota</taxon>
        <taxon>Desulfobaccia</taxon>
        <taxon>Desulfobaccales</taxon>
        <taxon>Desulfobaccaceae</taxon>
        <taxon>Desulfobacca</taxon>
    </lineage>
</organism>
<dbReference type="InterPro" id="IPR011761">
    <property type="entry name" value="ATP-grasp"/>
</dbReference>
<dbReference type="PROSITE" id="PS50975">
    <property type="entry name" value="ATP_GRASP"/>
    <property type="match status" value="1"/>
</dbReference>
<dbReference type="Proteomes" id="UP000000483">
    <property type="component" value="Chromosome"/>
</dbReference>
<proteinExistence type="predicted"/>
<dbReference type="OrthoDB" id="9791027at2"/>
<dbReference type="RefSeq" id="WP_013706712.1">
    <property type="nucleotide sequence ID" value="NC_015388.1"/>
</dbReference>
<dbReference type="HOGENOM" id="CLU_007415_3_1_7"/>
<reference evidence="4" key="2">
    <citation type="submission" date="2011-03" db="EMBL/GenBank/DDBJ databases">
        <title>The complete genome of Desulfobacca acetoxidans DSM 11109.</title>
        <authorList>
            <consortium name="US DOE Joint Genome Institute (JGI-PGF)"/>
            <person name="Lucas S."/>
            <person name="Copeland A."/>
            <person name="Lapidus A."/>
            <person name="Bruce D."/>
            <person name="Goodwin L."/>
            <person name="Pitluck S."/>
            <person name="Peters L."/>
            <person name="Kyrpides N."/>
            <person name="Mavromatis K."/>
            <person name="Ivanova N."/>
            <person name="Ovchinnikova G."/>
            <person name="Teshima H."/>
            <person name="Detter J.C."/>
            <person name="Han C."/>
            <person name="Land M."/>
            <person name="Hauser L."/>
            <person name="Markowitz V."/>
            <person name="Cheng J.-F."/>
            <person name="Hugenholtz P."/>
            <person name="Woyke T."/>
            <person name="Wu D."/>
            <person name="Spring S."/>
            <person name="Schueler E."/>
            <person name="Brambilla E."/>
            <person name="Klenk H.-P."/>
            <person name="Eisen J.A."/>
        </authorList>
    </citation>
    <scope>NUCLEOTIDE SEQUENCE [LARGE SCALE GENOMIC DNA]</scope>
    <source>
        <strain evidence="4">ATCC 700848 / DSM 11109 / ASRB2</strain>
    </source>
</reference>
<reference evidence="3 4" key="1">
    <citation type="journal article" date="2011" name="Stand. Genomic Sci.">
        <title>Complete genome sequence of the acetate-degrading sulfate reducer Desulfobacca acetoxidans type strain (ASRB2).</title>
        <authorList>
            <person name="Goker M."/>
            <person name="Teshima H."/>
            <person name="Lapidus A."/>
            <person name="Nolan M."/>
            <person name="Lucas S."/>
            <person name="Hammon N."/>
            <person name="Deshpande S."/>
            <person name="Cheng J.F."/>
            <person name="Tapia R."/>
            <person name="Han C."/>
            <person name="Goodwin L."/>
            <person name="Pitluck S."/>
            <person name="Huntemann M."/>
            <person name="Liolios K."/>
            <person name="Ivanova N."/>
            <person name="Pagani I."/>
            <person name="Mavromatis K."/>
            <person name="Ovchinikova G."/>
            <person name="Pati A."/>
            <person name="Chen A."/>
            <person name="Palaniappan K."/>
            <person name="Land M."/>
            <person name="Hauser L."/>
            <person name="Brambilla E.M."/>
            <person name="Rohde M."/>
            <person name="Spring S."/>
            <person name="Detter J.C."/>
            <person name="Woyke T."/>
            <person name="Bristow J."/>
            <person name="Eisen J.A."/>
            <person name="Markowitz V."/>
            <person name="Hugenholtz P."/>
            <person name="Kyrpides N.C."/>
            <person name="Klenk H.P."/>
        </authorList>
    </citation>
    <scope>NUCLEOTIDE SEQUENCE [LARGE SCALE GENOMIC DNA]</scope>
    <source>
        <strain evidence="4">ATCC 700848 / DSM 11109 / ASRB2</strain>
    </source>
</reference>
<dbReference type="SUPFAM" id="SSF56059">
    <property type="entry name" value="Glutathione synthetase ATP-binding domain-like"/>
    <property type="match status" value="1"/>
</dbReference>
<dbReference type="Gene3D" id="3.40.50.720">
    <property type="entry name" value="NAD(P)-binding Rossmann-like Domain"/>
    <property type="match status" value="1"/>
</dbReference>
<dbReference type="Pfam" id="PF13380">
    <property type="entry name" value="CoA_binding_2"/>
    <property type="match status" value="1"/>
</dbReference>
<dbReference type="Pfam" id="PF13607">
    <property type="entry name" value="Succ_CoA_lig"/>
    <property type="match status" value="1"/>
</dbReference>
<evidence type="ECO:0000313" key="4">
    <source>
        <dbReference type="Proteomes" id="UP000000483"/>
    </source>
</evidence>
<keyword evidence="4" id="KW-1185">Reference proteome</keyword>
<evidence type="ECO:0000259" key="2">
    <source>
        <dbReference type="PROSITE" id="PS50975"/>
    </source>
</evidence>
<evidence type="ECO:0000313" key="3">
    <source>
        <dbReference type="EMBL" id="AEB09602.1"/>
    </source>
</evidence>
<dbReference type="InterPro" id="IPR013815">
    <property type="entry name" value="ATP_grasp_subdomain_1"/>
</dbReference>
<dbReference type="SMART" id="SM00881">
    <property type="entry name" value="CoA_binding"/>
    <property type="match status" value="1"/>
</dbReference>
<dbReference type="GO" id="GO:0005524">
    <property type="term" value="F:ATP binding"/>
    <property type="evidence" value="ECO:0007669"/>
    <property type="project" value="UniProtKB-UniRule"/>
</dbReference>
<accession>F2NHX6</accession>
<dbReference type="PANTHER" id="PTHR42793:SF1">
    <property type="entry name" value="PEPTIDYL-LYSINE N-ACETYLTRANSFERASE PATZ"/>
    <property type="match status" value="1"/>
</dbReference>
<gene>
    <name evidence="3" type="ordered locus">Desac_1762</name>
</gene>
<feature type="domain" description="ATP-grasp" evidence="2">
    <location>
        <begin position="485"/>
        <end position="521"/>
    </location>
</feature>
<dbReference type="SUPFAM" id="SSF52210">
    <property type="entry name" value="Succinyl-CoA synthetase domains"/>
    <property type="match status" value="2"/>
</dbReference>
<dbReference type="Gene3D" id="3.30.1490.20">
    <property type="entry name" value="ATP-grasp fold, A domain"/>
    <property type="match status" value="1"/>
</dbReference>
<dbReference type="AlphaFoldDB" id="F2NHX6"/>
<dbReference type="InterPro" id="IPR032875">
    <property type="entry name" value="Succ_CoA_lig_flav_dom"/>
</dbReference>
<dbReference type="GO" id="GO:0046872">
    <property type="term" value="F:metal ion binding"/>
    <property type="evidence" value="ECO:0007669"/>
    <property type="project" value="InterPro"/>
</dbReference>
<dbReference type="SUPFAM" id="SSF51735">
    <property type="entry name" value="NAD(P)-binding Rossmann-fold domains"/>
    <property type="match status" value="1"/>
</dbReference>
<dbReference type="InterPro" id="IPR003781">
    <property type="entry name" value="CoA-bd"/>
</dbReference>